<organism evidence="3 4">
    <name type="scientific">Mesobacillus persicus</name>
    <dbReference type="NCBI Taxonomy" id="930146"/>
    <lineage>
        <taxon>Bacteria</taxon>
        <taxon>Bacillati</taxon>
        <taxon>Bacillota</taxon>
        <taxon>Bacilli</taxon>
        <taxon>Bacillales</taxon>
        <taxon>Bacillaceae</taxon>
        <taxon>Mesobacillus</taxon>
    </lineage>
</organism>
<dbReference type="PANTHER" id="PTHR33744">
    <property type="entry name" value="CARBOHYDRATE DIACID REGULATOR"/>
    <property type="match status" value="1"/>
</dbReference>
<dbReference type="InterPro" id="IPR012914">
    <property type="entry name" value="PucR_dom"/>
</dbReference>
<evidence type="ECO:0000259" key="2">
    <source>
        <dbReference type="Pfam" id="PF13556"/>
    </source>
</evidence>
<evidence type="ECO:0000259" key="1">
    <source>
        <dbReference type="Pfam" id="PF07905"/>
    </source>
</evidence>
<dbReference type="Pfam" id="PF07905">
    <property type="entry name" value="PucR"/>
    <property type="match status" value="1"/>
</dbReference>
<dbReference type="RefSeq" id="WP_170843835.1">
    <property type="nucleotide sequence ID" value="NZ_FOBW01000005.1"/>
</dbReference>
<accession>A0A1H8AUH2</accession>
<dbReference type="Proteomes" id="UP000198553">
    <property type="component" value="Unassembled WGS sequence"/>
</dbReference>
<dbReference type="Gene3D" id="1.10.10.2840">
    <property type="entry name" value="PucR C-terminal helix-turn-helix domain"/>
    <property type="match status" value="1"/>
</dbReference>
<evidence type="ECO:0000313" key="3">
    <source>
        <dbReference type="EMBL" id="SEM74193.1"/>
    </source>
</evidence>
<dbReference type="Pfam" id="PF13556">
    <property type="entry name" value="HTH_30"/>
    <property type="match status" value="1"/>
</dbReference>
<dbReference type="EMBL" id="FOBW01000005">
    <property type="protein sequence ID" value="SEM74193.1"/>
    <property type="molecule type" value="Genomic_DNA"/>
</dbReference>
<sequence>MKKDVKLSVEEILQQKSFQSAIIVAGKKGITRTIKWVHVMEITNIGNLLNGNELILTTGVGWGASKETLLSLVRQLIERDVAGLCVELVKYVNEIPSEVIQLADQLHFPIIVFNEEVRFVDITEEIHTLIIKKHYQMVSDLEEYSRRLNEVMLEADPKESVLKMLQKQLHMPVIYLSNDGHYSIASNKSEKENQNLLRLVKESSLGKKEYISRQKVKVFNQEYAELVIIDKEDSVTEFEKLLLDRTVTALAQLILRELWTEERRKTKQIDWIQRWLNGEQNEEQVEKSLQEIVPGIKPKRAIVLLIKVDLEPDDPNMTYLKLFLRNIFQTQGFHILPAPMEDSLVIILIDNRLQEHYKHRVSTAIEQIVKSKYFTSYPYPHLKINVGTPVLRLADVKKSYAFAKEASVIREKIPNEVTSYFYEDLHIYRIINAAQHQGILYEFISDYLKPIIIYDRQNNAKLMNTLKYYLQFNGSKKETASQLFIVRQTLYHRLEKLNELLGEDFMEPPKRQAIEFAVAAYGYMDGVRKVPFKDFEDSL</sequence>
<proteinExistence type="predicted"/>
<feature type="domain" description="PucR C-terminal helix-turn-helix" evidence="2">
    <location>
        <begin position="462"/>
        <end position="520"/>
    </location>
</feature>
<dbReference type="AlphaFoldDB" id="A0A1H8AUH2"/>
<reference evidence="4" key="1">
    <citation type="submission" date="2016-10" db="EMBL/GenBank/DDBJ databases">
        <authorList>
            <person name="Varghese N."/>
            <person name="Submissions S."/>
        </authorList>
    </citation>
    <scope>NUCLEOTIDE SEQUENCE [LARGE SCALE GENOMIC DNA]</scope>
    <source>
        <strain evidence="4">B48,IBRC-M 10115,DSM 25386,CECT 8001</strain>
    </source>
</reference>
<evidence type="ECO:0000313" key="4">
    <source>
        <dbReference type="Proteomes" id="UP000198553"/>
    </source>
</evidence>
<protein>
    <submittedName>
        <fullName evidence="3">Purine catabolism regulatory protein</fullName>
    </submittedName>
</protein>
<name>A0A1H8AUH2_9BACI</name>
<dbReference type="InterPro" id="IPR051448">
    <property type="entry name" value="CdaR-like_regulators"/>
</dbReference>
<feature type="domain" description="Purine catabolism PurC-like" evidence="1">
    <location>
        <begin position="11"/>
        <end position="130"/>
    </location>
</feature>
<gene>
    <name evidence="3" type="ORF">SAMN05192533_105155</name>
</gene>
<dbReference type="InterPro" id="IPR025736">
    <property type="entry name" value="PucR_C-HTH_dom"/>
</dbReference>
<keyword evidence="4" id="KW-1185">Reference proteome</keyword>
<dbReference type="InterPro" id="IPR042070">
    <property type="entry name" value="PucR_C-HTH_sf"/>
</dbReference>
<dbReference type="STRING" id="930146.SAMN05192533_105155"/>